<accession>A0A382KSQ8</accession>
<dbReference type="EMBL" id="UINC01082125">
    <property type="protein sequence ID" value="SVC26605.1"/>
    <property type="molecule type" value="Genomic_DNA"/>
</dbReference>
<organism evidence="1">
    <name type="scientific">marine metagenome</name>
    <dbReference type="NCBI Taxonomy" id="408172"/>
    <lineage>
        <taxon>unclassified sequences</taxon>
        <taxon>metagenomes</taxon>
        <taxon>ecological metagenomes</taxon>
    </lineage>
</organism>
<gene>
    <name evidence="1" type="ORF">METZ01_LOCUS279459</name>
</gene>
<protein>
    <submittedName>
        <fullName evidence="1">Uncharacterized protein</fullName>
    </submittedName>
</protein>
<feature type="non-terminal residue" evidence="1">
    <location>
        <position position="271"/>
    </location>
</feature>
<reference evidence="1" key="1">
    <citation type="submission" date="2018-05" db="EMBL/GenBank/DDBJ databases">
        <authorList>
            <person name="Lanie J.A."/>
            <person name="Ng W.-L."/>
            <person name="Kazmierczak K.M."/>
            <person name="Andrzejewski T.M."/>
            <person name="Davidsen T.M."/>
            <person name="Wayne K.J."/>
            <person name="Tettelin H."/>
            <person name="Glass J.I."/>
            <person name="Rusch D."/>
            <person name="Podicherti R."/>
            <person name="Tsui H.-C.T."/>
            <person name="Winkler M.E."/>
        </authorList>
    </citation>
    <scope>NUCLEOTIDE SEQUENCE</scope>
</reference>
<proteinExistence type="predicted"/>
<name>A0A382KSQ8_9ZZZZ</name>
<sequence>MKSLLYHGSFFVLAVLSIIASKDPALAENETPGILSPTFAEFSGYVSGEVSVFPEQGLAGSQDRSILSLAVEPEYYLEYDGAAVLTIRPFYRIDSADPHRTHGDIRELLLQSNFADWYISLGVGKVFWGVAESKHLVDIVNQTDLLEGPNGEAKLGQPMLQLSRSFSSGFLDLFIMPYFREREFPSSGGRFRDSLLVETSQSAYESKLGQWHPDVAARYSTSVANWDLGLAQFYGTSRDPTLSLGLNDDGVTVFVPTYELIAQSTMDVQYT</sequence>
<evidence type="ECO:0000313" key="1">
    <source>
        <dbReference type="EMBL" id="SVC26605.1"/>
    </source>
</evidence>
<dbReference type="AlphaFoldDB" id="A0A382KSQ8"/>